<dbReference type="AlphaFoldDB" id="A0A812ILZ7"/>
<feature type="region of interest" description="Disordered" evidence="1">
    <location>
        <begin position="207"/>
        <end position="328"/>
    </location>
</feature>
<reference evidence="2" key="1">
    <citation type="submission" date="2021-02" db="EMBL/GenBank/DDBJ databases">
        <authorList>
            <person name="Dougan E. K."/>
            <person name="Rhodes N."/>
            <person name="Thang M."/>
            <person name="Chan C."/>
        </authorList>
    </citation>
    <scope>NUCLEOTIDE SEQUENCE</scope>
</reference>
<feature type="non-terminal residue" evidence="2">
    <location>
        <position position="619"/>
    </location>
</feature>
<feature type="compositionally biased region" description="Low complexity" evidence="1">
    <location>
        <begin position="428"/>
        <end position="440"/>
    </location>
</feature>
<dbReference type="OrthoDB" id="10690443at2759"/>
<evidence type="ECO:0000313" key="3">
    <source>
        <dbReference type="Proteomes" id="UP000601435"/>
    </source>
</evidence>
<feature type="compositionally biased region" description="Low complexity" evidence="1">
    <location>
        <begin position="261"/>
        <end position="271"/>
    </location>
</feature>
<proteinExistence type="predicted"/>
<feature type="region of interest" description="Disordered" evidence="1">
    <location>
        <begin position="1"/>
        <end position="86"/>
    </location>
</feature>
<evidence type="ECO:0000313" key="2">
    <source>
        <dbReference type="EMBL" id="CAE7156095.1"/>
    </source>
</evidence>
<feature type="compositionally biased region" description="Polar residues" evidence="1">
    <location>
        <begin position="30"/>
        <end position="43"/>
    </location>
</feature>
<feature type="region of interest" description="Disordered" evidence="1">
    <location>
        <begin position="372"/>
        <end position="520"/>
    </location>
</feature>
<sequence length="619" mass="65653">LLAPPKPDTIGRSLFAKPKSGHSKEPFRESIQQGSRPASTRGKTSAKDSEESDEESQASEAESKASKASNSKASKKGKDAEDAAGGTIEVKDPETLWKVNIEAVYRRKNPKLLSKVPDFIAKYKAPQILSALRIASPSPRHGRKRKRCTRVFQGLGQLSDDDVTVCLRAAGVETSRRVLGLRHSALMGLDGHYRARIMARDAILAQHHPAAAPQQTPPSKPMPTVGPTSKQASKGTGKTAPQPAQQPGTPSTSTTPPPATTRPTATSASAGAGPGGTTAGKATVPKKTPPAKPTAAAAPAAPPGTVKPGVVAHIGKRPPVVPSAPFEDSTAQDVELMVDRPVGTAKAPSPSPPPPAASLAYLDLIVPDLEDHMLQAPTTKALPPVPESPMSSEHAEEEQGRLDGDSDSDDDEPVAVEPWPRDEEDDGTPAQPALATPAAPRETATDTDAGATQETGGEEQPAASSADLPQTASAGDPDDAPLPPPKFPLPDVVERERRRAERRARERAEREAERAEREAAERATLDAWAGYPDPCNVLQNETNSIWTLPPGVPPQPAPSRHADAHVQGYCNLGCETPKRLRTNVCLGRCYRPIIQTRAGTVHKHHFCSPCDRTRTARDR</sequence>
<comment type="caution">
    <text evidence="2">The sequence shown here is derived from an EMBL/GenBank/DDBJ whole genome shotgun (WGS) entry which is preliminary data.</text>
</comment>
<keyword evidence="3" id="KW-1185">Reference proteome</keyword>
<feature type="compositionally biased region" description="Basic and acidic residues" evidence="1">
    <location>
        <begin position="393"/>
        <end position="404"/>
    </location>
</feature>
<feature type="region of interest" description="Disordered" evidence="1">
    <location>
        <begin position="340"/>
        <end position="359"/>
    </location>
</feature>
<feature type="compositionally biased region" description="Acidic residues" evidence="1">
    <location>
        <begin position="405"/>
        <end position="414"/>
    </location>
</feature>
<protein>
    <submittedName>
        <fullName evidence="2">Uncharacterized protein</fullName>
    </submittedName>
</protein>
<feature type="compositionally biased region" description="Basic and acidic residues" evidence="1">
    <location>
        <begin position="492"/>
        <end position="520"/>
    </location>
</feature>
<evidence type="ECO:0000256" key="1">
    <source>
        <dbReference type="SAM" id="MobiDB-lite"/>
    </source>
</evidence>
<feature type="compositionally biased region" description="Low complexity" evidence="1">
    <location>
        <begin position="293"/>
        <end position="312"/>
    </location>
</feature>
<organism evidence="2 3">
    <name type="scientific">Symbiodinium necroappetens</name>
    <dbReference type="NCBI Taxonomy" id="1628268"/>
    <lineage>
        <taxon>Eukaryota</taxon>
        <taxon>Sar</taxon>
        <taxon>Alveolata</taxon>
        <taxon>Dinophyceae</taxon>
        <taxon>Suessiales</taxon>
        <taxon>Symbiodiniaceae</taxon>
        <taxon>Symbiodinium</taxon>
    </lineage>
</organism>
<feature type="compositionally biased region" description="Low complexity" evidence="1">
    <location>
        <begin position="236"/>
        <end position="254"/>
    </location>
</feature>
<dbReference type="EMBL" id="CAJNJA010000926">
    <property type="protein sequence ID" value="CAE7156095.1"/>
    <property type="molecule type" value="Genomic_DNA"/>
</dbReference>
<gene>
    <name evidence="2" type="ORF">SNEC2469_LOCUS276</name>
</gene>
<accession>A0A812ILZ7</accession>
<name>A0A812ILZ7_9DINO</name>
<dbReference type="Proteomes" id="UP000601435">
    <property type="component" value="Unassembled WGS sequence"/>
</dbReference>